<accession>A0ABS3CIK3</accession>
<proteinExistence type="predicted"/>
<organism evidence="1 2">
    <name type="scientific">Algoriphagus pacificus</name>
    <dbReference type="NCBI Taxonomy" id="2811234"/>
    <lineage>
        <taxon>Bacteria</taxon>
        <taxon>Pseudomonadati</taxon>
        <taxon>Bacteroidota</taxon>
        <taxon>Cytophagia</taxon>
        <taxon>Cytophagales</taxon>
        <taxon>Cyclobacteriaceae</taxon>
        <taxon>Algoriphagus</taxon>
    </lineage>
</organism>
<dbReference type="EMBL" id="JAFKCU010000003">
    <property type="protein sequence ID" value="MBN7816936.1"/>
    <property type="molecule type" value="Genomic_DNA"/>
</dbReference>
<dbReference type="Gene3D" id="2.120.10.30">
    <property type="entry name" value="TolB, C-terminal domain"/>
    <property type="match status" value="1"/>
</dbReference>
<dbReference type="PROSITE" id="PS51257">
    <property type="entry name" value="PROKAR_LIPOPROTEIN"/>
    <property type="match status" value="1"/>
</dbReference>
<sequence>MGNSKFFLYFLICIIFSCDEKEEVKTVSIQVDKIKSMNYSDVFDSIEYILLKDSDQNPLVQPYKIIFSDKNIFVEDQQMDNLFIFSSKGEFIKVLESTGGGPGEFDQIQDFQVKNGKITIMDAVLGKFIEFDQNGKFLSERRNYTTAENFLSTSGFDLYFFNNLPSDSSYNFLVKNDNIQKYFVPLKQGYSGVSLTHLNGFMESMNSGMYYIDLPLSYNVFEFDKNGWLNSEITFDFGTYNLDPQKRLRMKEDGSFYENIGNVVGMLDSFFPIGENFVTTFSKNGDESYLLIYDKQFNLLFSGANLKNDFDGLEFFKLFPWSYYEKGIVLKLPSYYLSNLIEKYGINPSEKSNLQEFYNTNKELLKEDMSVFVKLKLRDEFL</sequence>
<dbReference type="InterPro" id="IPR011042">
    <property type="entry name" value="6-blade_b-propeller_TolB-like"/>
</dbReference>
<protein>
    <submittedName>
        <fullName evidence="1">6-bladed beta-propeller</fullName>
    </submittedName>
</protein>
<gene>
    <name evidence="1" type="ORF">J0A69_15935</name>
</gene>
<evidence type="ECO:0000313" key="2">
    <source>
        <dbReference type="Proteomes" id="UP000664480"/>
    </source>
</evidence>
<comment type="caution">
    <text evidence="1">The sequence shown here is derived from an EMBL/GenBank/DDBJ whole genome shotgun (WGS) entry which is preliminary data.</text>
</comment>
<keyword evidence="2" id="KW-1185">Reference proteome</keyword>
<dbReference type="Proteomes" id="UP000664480">
    <property type="component" value="Unassembled WGS sequence"/>
</dbReference>
<dbReference type="RefSeq" id="WP_206587589.1">
    <property type="nucleotide sequence ID" value="NZ_JAFKCU010000003.1"/>
</dbReference>
<evidence type="ECO:0000313" key="1">
    <source>
        <dbReference type="EMBL" id="MBN7816936.1"/>
    </source>
</evidence>
<reference evidence="1 2" key="1">
    <citation type="submission" date="2021-03" db="EMBL/GenBank/DDBJ databases">
        <title>novel species isolated from a fishpond in China.</title>
        <authorList>
            <person name="Lu H."/>
            <person name="Cai Z."/>
        </authorList>
    </citation>
    <scope>NUCLEOTIDE SEQUENCE [LARGE SCALE GENOMIC DNA]</scope>
    <source>
        <strain evidence="1 2">YJ13C</strain>
    </source>
</reference>
<dbReference type="Pfam" id="PF17170">
    <property type="entry name" value="DUF5128"/>
    <property type="match status" value="1"/>
</dbReference>
<name>A0ABS3CIK3_9BACT</name>